<sequence length="259" mass="27458">MGTRTWAGPWALTWAVVLPVATAAVLGLLRAVVVNTSAALILVLVVTAVAVRAERAAGLLAAVIAALAFDFFLAPPFYELTIFERADLETTLLLLAVGAAVTELAQWGRRERARASRREGYVAGVAGVARMAVDGATSDLVTTVGAMIAEVLALDRCEFRPGPPRPDRPRLHPDGSVTWNRRPVDVGREGLPTMDRIELATGRGDGVYELTASTRVRRPDLERRLVAATLAEQVDTRPTASAHMSGSGVQDRGSGSGPS</sequence>
<feature type="region of interest" description="Disordered" evidence="11">
    <location>
        <begin position="160"/>
        <end position="186"/>
    </location>
</feature>
<dbReference type="Gene3D" id="1.20.120.620">
    <property type="entry name" value="Backbone structure of the membrane domain of e. Coli histidine kinase receptor kdpd"/>
    <property type="match status" value="1"/>
</dbReference>
<keyword evidence="5" id="KW-0547">Nucleotide-binding</keyword>
<dbReference type="EMBL" id="JBHTMB010000134">
    <property type="protein sequence ID" value="MFD1234575.1"/>
    <property type="molecule type" value="Genomic_DNA"/>
</dbReference>
<comment type="subcellular location">
    <subcellularLocation>
        <location evidence="1">Membrane</location>
        <topology evidence="1">Multi-pass membrane protein</topology>
    </subcellularLocation>
</comment>
<reference evidence="15" key="1">
    <citation type="journal article" date="2019" name="Int. J. Syst. Evol. Microbiol.">
        <title>The Global Catalogue of Microorganisms (GCM) 10K type strain sequencing project: providing services to taxonomists for standard genome sequencing and annotation.</title>
        <authorList>
            <consortium name="The Broad Institute Genomics Platform"/>
            <consortium name="The Broad Institute Genome Sequencing Center for Infectious Disease"/>
            <person name="Wu L."/>
            <person name="Ma J."/>
        </authorList>
    </citation>
    <scope>NUCLEOTIDE SEQUENCE [LARGE SCALE GENOMIC DNA]</scope>
    <source>
        <strain evidence="15">CCUG 49018</strain>
    </source>
</reference>
<keyword evidence="8 12" id="KW-1133">Transmembrane helix</keyword>
<evidence type="ECO:0000256" key="8">
    <source>
        <dbReference type="ARBA" id="ARBA00022989"/>
    </source>
</evidence>
<evidence type="ECO:0000256" key="3">
    <source>
        <dbReference type="ARBA" id="ARBA00022679"/>
    </source>
</evidence>
<feature type="compositionally biased region" description="Basic and acidic residues" evidence="11">
    <location>
        <begin position="160"/>
        <end position="173"/>
    </location>
</feature>
<evidence type="ECO:0000256" key="9">
    <source>
        <dbReference type="ARBA" id="ARBA00023012"/>
    </source>
</evidence>
<organism evidence="14 15">
    <name type="scientific">Pseudonocardia benzenivorans</name>
    <dbReference type="NCBI Taxonomy" id="228005"/>
    <lineage>
        <taxon>Bacteria</taxon>
        <taxon>Bacillati</taxon>
        <taxon>Actinomycetota</taxon>
        <taxon>Actinomycetes</taxon>
        <taxon>Pseudonocardiales</taxon>
        <taxon>Pseudonocardiaceae</taxon>
        <taxon>Pseudonocardia</taxon>
    </lineage>
</organism>
<feature type="transmembrane region" description="Helical" evidence="12">
    <location>
        <begin position="58"/>
        <end position="78"/>
    </location>
</feature>
<feature type="transmembrane region" description="Helical" evidence="12">
    <location>
        <begin position="33"/>
        <end position="51"/>
    </location>
</feature>
<evidence type="ECO:0000256" key="2">
    <source>
        <dbReference type="ARBA" id="ARBA00022553"/>
    </source>
</evidence>
<evidence type="ECO:0000256" key="1">
    <source>
        <dbReference type="ARBA" id="ARBA00004141"/>
    </source>
</evidence>
<evidence type="ECO:0000256" key="5">
    <source>
        <dbReference type="ARBA" id="ARBA00022741"/>
    </source>
</evidence>
<keyword evidence="6" id="KW-0418">Kinase</keyword>
<evidence type="ECO:0000313" key="15">
    <source>
        <dbReference type="Proteomes" id="UP001597182"/>
    </source>
</evidence>
<feature type="domain" description="Sensor protein KdpD transmembrane" evidence="13">
    <location>
        <begin position="13"/>
        <end position="118"/>
    </location>
</feature>
<keyword evidence="7" id="KW-0067">ATP-binding</keyword>
<feature type="compositionally biased region" description="Polar residues" evidence="11">
    <location>
        <begin position="236"/>
        <end position="248"/>
    </location>
</feature>
<evidence type="ECO:0000259" key="13">
    <source>
        <dbReference type="Pfam" id="PF13493"/>
    </source>
</evidence>
<dbReference type="Pfam" id="PF13493">
    <property type="entry name" value="DUF4118"/>
    <property type="match status" value="1"/>
</dbReference>
<keyword evidence="10 12" id="KW-0472">Membrane</keyword>
<dbReference type="Proteomes" id="UP001597182">
    <property type="component" value="Unassembled WGS sequence"/>
</dbReference>
<keyword evidence="9" id="KW-0902">Two-component regulatory system</keyword>
<evidence type="ECO:0000313" key="14">
    <source>
        <dbReference type="EMBL" id="MFD1234575.1"/>
    </source>
</evidence>
<evidence type="ECO:0000256" key="11">
    <source>
        <dbReference type="SAM" id="MobiDB-lite"/>
    </source>
</evidence>
<evidence type="ECO:0000256" key="10">
    <source>
        <dbReference type="ARBA" id="ARBA00023136"/>
    </source>
</evidence>
<keyword evidence="15" id="KW-1185">Reference proteome</keyword>
<accession>A0ABW3VJQ0</accession>
<keyword evidence="3" id="KW-0808">Transferase</keyword>
<evidence type="ECO:0000256" key="7">
    <source>
        <dbReference type="ARBA" id="ARBA00022840"/>
    </source>
</evidence>
<gene>
    <name evidence="14" type="ORF">ACFQ34_14895</name>
</gene>
<comment type="caution">
    <text evidence="14">The sequence shown here is derived from an EMBL/GenBank/DDBJ whole genome shotgun (WGS) entry which is preliminary data.</text>
</comment>
<keyword evidence="4 12" id="KW-0812">Transmembrane</keyword>
<feature type="region of interest" description="Disordered" evidence="11">
    <location>
        <begin position="232"/>
        <end position="259"/>
    </location>
</feature>
<proteinExistence type="predicted"/>
<name>A0ABW3VJQ0_9PSEU</name>
<dbReference type="InterPro" id="IPR025201">
    <property type="entry name" value="KdpD_TM"/>
</dbReference>
<dbReference type="InterPro" id="IPR038318">
    <property type="entry name" value="KdpD_sf"/>
</dbReference>
<protein>
    <submittedName>
        <fullName evidence="14">DUF4118 domain-containing protein</fullName>
    </submittedName>
</protein>
<evidence type="ECO:0000256" key="12">
    <source>
        <dbReference type="SAM" id="Phobius"/>
    </source>
</evidence>
<dbReference type="RefSeq" id="WP_346090107.1">
    <property type="nucleotide sequence ID" value="NZ_BAABKS010000006.1"/>
</dbReference>
<evidence type="ECO:0000256" key="6">
    <source>
        <dbReference type="ARBA" id="ARBA00022777"/>
    </source>
</evidence>
<evidence type="ECO:0000256" key="4">
    <source>
        <dbReference type="ARBA" id="ARBA00022692"/>
    </source>
</evidence>
<keyword evidence="2" id="KW-0597">Phosphoprotein</keyword>